<proteinExistence type="predicted"/>
<dbReference type="AlphaFoldDB" id="A0A1E3QTF7"/>
<dbReference type="RefSeq" id="XP_018986289.1">
    <property type="nucleotide sequence ID" value="XM_019126916.1"/>
</dbReference>
<sequence>MHLFQDLYSYSGPVFTPRDVNLFYLIRCILRPQVSQNCTSIRPETCLCFVLLESSMTTILFGNIQ</sequence>
<organism evidence="1 2">
    <name type="scientific">Babjeviella inositovora NRRL Y-12698</name>
    <dbReference type="NCBI Taxonomy" id="984486"/>
    <lineage>
        <taxon>Eukaryota</taxon>
        <taxon>Fungi</taxon>
        <taxon>Dikarya</taxon>
        <taxon>Ascomycota</taxon>
        <taxon>Saccharomycotina</taxon>
        <taxon>Pichiomycetes</taxon>
        <taxon>Serinales incertae sedis</taxon>
        <taxon>Babjeviella</taxon>
    </lineage>
</organism>
<name>A0A1E3QTF7_9ASCO</name>
<protein>
    <submittedName>
        <fullName evidence="1">Uncharacterized protein</fullName>
    </submittedName>
</protein>
<gene>
    <name evidence="1" type="ORF">BABINDRAFT_118571</name>
</gene>
<dbReference type="EMBL" id="KV454428">
    <property type="protein sequence ID" value="ODQ80961.1"/>
    <property type="molecule type" value="Genomic_DNA"/>
</dbReference>
<evidence type="ECO:0000313" key="1">
    <source>
        <dbReference type="EMBL" id="ODQ80961.1"/>
    </source>
</evidence>
<dbReference type="Proteomes" id="UP000094336">
    <property type="component" value="Unassembled WGS sequence"/>
</dbReference>
<keyword evidence="2" id="KW-1185">Reference proteome</keyword>
<accession>A0A1E3QTF7</accession>
<dbReference type="GeneID" id="30144770"/>
<reference evidence="2" key="1">
    <citation type="submission" date="2016-05" db="EMBL/GenBank/DDBJ databases">
        <title>Comparative genomics of biotechnologically important yeasts.</title>
        <authorList>
            <consortium name="DOE Joint Genome Institute"/>
            <person name="Riley R."/>
            <person name="Haridas S."/>
            <person name="Wolfe K.H."/>
            <person name="Lopes M.R."/>
            <person name="Hittinger C.T."/>
            <person name="Goker M."/>
            <person name="Salamov A."/>
            <person name="Wisecaver J."/>
            <person name="Long T.M."/>
            <person name="Aerts A.L."/>
            <person name="Barry K."/>
            <person name="Choi C."/>
            <person name="Clum A."/>
            <person name="Coughlan A.Y."/>
            <person name="Deshpande S."/>
            <person name="Douglass A.P."/>
            <person name="Hanson S.J."/>
            <person name="Klenk H.-P."/>
            <person name="Labutti K."/>
            <person name="Lapidus A."/>
            <person name="Lindquist E."/>
            <person name="Lipzen A."/>
            <person name="Meier-Kolthoff J.P."/>
            <person name="Ohm R.A."/>
            <person name="Otillar R.P."/>
            <person name="Pangilinan J."/>
            <person name="Peng Y."/>
            <person name="Rokas A."/>
            <person name="Rosa C.A."/>
            <person name="Scheuner C."/>
            <person name="Sibirny A.A."/>
            <person name="Slot J.C."/>
            <person name="Stielow J.B."/>
            <person name="Sun H."/>
            <person name="Kurtzman C.P."/>
            <person name="Blackwell M."/>
            <person name="Grigoriev I.V."/>
            <person name="Jeffries T.W."/>
        </authorList>
    </citation>
    <scope>NUCLEOTIDE SEQUENCE [LARGE SCALE GENOMIC DNA]</scope>
    <source>
        <strain evidence="2">NRRL Y-12698</strain>
    </source>
</reference>
<evidence type="ECO:0000313" key="2">
    <source>
        <dbReference type="Proteomes" id="UP000094336"/>
    </source>
</evidence>